<reference evidence="1 2" key="1">
    <citation type="submission" date="2023-08" db="EMBL/GenBank/DDBJ databases">
        <authorList>
            <person name="Park J.-S."/>
        </authorList>
    </citation>
    <scope>NUCLEOTIDE SEQUENCE [LARGE SCALE GENOMIC DNA]</scope>
    <source>
        <strain evidence="1 2">2205BS29-5</strain>
    </source>
</reference>
<evidence type="ECO:0000313" key="2">
    <source>
        <dbReference type="Proteomes" id="UP001224997"/>
    </source>
</evidence>
<comment type="caution">
    <text evidence="1">The sequence shown here is derived from an EMBL/GenBank/DDBJ whole genome shotgun (WGS) entry which is preliminary data.</text>
</comment>
<evidence type="ECO:0000313" key="1">
    <source>
        <dbReference type="EMBL" id="MDP5305663.1"/>
    </source>
</evidence>
<keyword evidence="2" id="KW-1185">Reference proteome</keyword>
<sequence length="146" mass="16869">MKLSDMFSTLADNARMFEKRAAEWQDEMSSKNDEMMASARKWQETAMQRQEEMNQQMRGYFEQAGDNVRNQWHSMQTAWEDQFQKMREKGEEMRAAAMKNGQFPDWAEAYAAQMVSFAQKMQDEASNAIAAATEARGKAASPKKKT</sequence>
<name>A0ABT9J782_9RHOB</name>
<dbReference type="EMBL" id="JAVAMQ010000001">
    <property type="protein sequence ID" value="MDP5305663.1"/>
    <property type="molecule type" value="Genomic_DNA"/>
</dbReference>
<dbReference type="RefSeq" id="WP_305961539.1">
    <property type="nucleotide sequence ID" value="NZ_JAVAMQ010000001.1"/>
</dbReference>
<proteinExistence type="predicted"/>
<gene>
    <name evidence="1" type="ORF">Q5Y72_00940</name>
</gene>
<organism evidence="1 2">
    <name type="scientific">Paracoccus spongiarum</name>
    <dbReference type="NCBI Taxonomy" id="3064387"/>
    <lineage>
        <taxon>Bacteria</taxon>
        <taxon>Pseudomonadati</taxon>
        <taxon>Pseudomonadota</taxon>
        <taxon>Alphaproteobacteria</taxon>
        <taxon>Rhodobacterales</taxon>
        <taxon>Paracoccaceae</taxon>
        <taxon>Paracoccus</taxon>
    </lineage>
</organism>
<protein>
    <recommendedName>
        <fullName evidence="3">Phasin family protein</fullName>
    </recommendedName>
</protein>
<dbReference type="Proteomes" id="UP001224997">
    <property type="component" value="Unassembled WGS sequence"/>
</dbReference>
<dbReference type="SUPFAM" id="SSF58113">
    <property type="entry name" value="Apolipoprotein A-I"/>
    <property type="match status" value="1"/>
</dbReference>
<accession>A0ABT9J782</accession>
<evidence type="ECO:0008006" key="3">
    <source>
        <dbReference type="Google" id="ProtNLM"/>
    </source>
</evidence>